<sequence>MITRLHSLFVIALLFALQVPLAAGAQASSADADFLCGGRVEADTWQLWDQQVRAPFEQEMLPERLLGQGDTYALYDMQLYSQSLWSMAQQCGRIDRLREAAGLVAATYPSLEPAPAPATGRAWICRGGAICADNGLLGREVKLVSFQFLGLASFVANALATSDAPLSGKEKDFINDTVAIVTEHMLRWSGDYEINRLMQVRKAGLQDVRADDSFLLFSDQDLWPLTIYAELAGLRQWQVKQGLGATTAADGKLKQHLNALLQAFSARVSILNSPALRLANTDSADLDRGYWKRMAANAYAAYEGADSPVSCPAGVPRVDTAAIPQRADIGWDLSHARRLVQAVDAFERNRAALKSVFAVSEARLPLPTLPQAFAAMLLNGPWNGDTLRPLFANYWSGANGWFGVVAAPGCTAGTAPYGMTDSFPTGGYVTWARYLPMIGLLGRRLYDIAYSSAPDDRAFIERFYPNLGQGVPVRYRSLYMSMFLASLVHP</sequence>
<evidence type="ECO:0000256" key="1">
    <source>
        <dbReference type="SAM" id="SignalP"/>
    </source>
</evidence>
<reference evidence="2 3" key="1">
    <citation type="submission" date="2020-02" db="EMBL/GenBank/DDBJ databases">
        <authorList>
            <person name="Kim M.K."/>
        </authorList>
    </citation>
    <scope>NUCLEOTIDE SEQUENCE [LARGE SCALE GENOMIC DNA]</scope>
    <source>
        <strain evidence="2 3">17J57-3</strain>
    </source>
</reference>
<gene>
    <name evidence="2" type="ORF">G3574_23310</name>
</gene>
<name>A0A6B3SYT2_9BURK</name>
<keyword evidence="3" id="KW-1185">Reference proteome</keyword>
<evidence type="ECO:0000313" key="3">
    <source>
        <dbReference type="Proteomes" id="UP000482155"/>
    </source>
</evidence>
<protein>
    <submittedName>
        <fullName evidence="2">Uncharacterized protein</fullName>
    </submittedName>
</protein>
<accession>A0A6B3SYT2</accession>
<organism evidence="2 3">
    <name type="scientific">Noviherbaspirillum galbum</name>
    <dbReference type="NCBI Taxonomy" id="2709383"/>
    <lineage>
        <taxon>Bacteria</taxon>
        <taxon>Pseudomonadati</taxon>
        <taxon>Pseudomonadota</taxon>
        <taxon>Betaproteobacteria</taxon>
        <taxon>Burkholderiales</taxon>
        <taxon>Oxalobacteraceae</taxon>
        <taxon>Noviherbaspirillum</taxon>
    </lineage>
</organism>
<dbReference type="RefSeq" id="WP_163967949.1">
    <property type="nucleotide sequence ID" value="NZ_JAAIVB010000078.1"/>
</dbReference>
<evidence type="ECO:0000313" key="2">
    <source>
        <dbReference type="EMBL" id="NEX64022.1"/>
    </source>
</evidence>
<proteinExistence type="predicted"/>
<comment type="caution">
    <text evidence="2">The sequence shown here is derived from an EMBL/GenBank/DDBJ whole genome shotgun (WGS) entry which is preliminary data.</text>
</comment>
<dbReference type="Proteomes" id="UP000482155">
    <property type="component" value="Unassembled WGS sequence"/>
</dbReference>
<dbReference type="EMBL" id="JAAIVB010000078">
    <property type="protein sequence ID" value="NEX64022.1"/>
    <property type="molecule type" value="Genomic_DNA"/>
</dbReference>
<keyword evidence="1" id="KW-0732">Signal</keyword>
<feature type="signal peptide" evidence="1">
    <location>
        <begin position="1"/>
        <end position="22"/>
    </location>
</feature>
<feature type="chain" id="PRO_5025502657" evidence="1">
    <location>
        <begin position="23"/>
        <end position="490"/>
    </location>
</feature>
<dbReference type="AlphaFoldDB" id="A0A6B3SYT2"/>